<dbReference type="Proteomes" id="UP000248975">
    <property type="component" value="Unassembled WGS sequence"/>
</dbReference>
<protein>
    <submittedName>
        <fullName evidence="1">Acetoacetate decarboxylase</fullName>
    </submittedName>
</protein>
<dbReference type="EMBL" id="QFQS01000001">
    <property type="protein sequence ID" value="PZR00766.1"/>
    <property type="molecule type" value="Genomic_DNA"/>
</dbReference>
<dbReference type="GO" id="GO:0016829">
    <property type="term" value="F:lyase activity"/>
    <property type="evidence" value="ECO:0007669"/>
    <property type="project" value="InterPro"/>
</dbReference>
<dbReference type="NCBIfam" id="NF002614">
    <property type="entry name" value="PRK02265.1"/>
    <property type="match status" value="1"/>
</dbReference>
<sequence length="261" mass="28757">MSVETRYGVTRPTEEGIRRGGFATPWDAPMIPPFPFRFRNAEILTLYWRTDPAAMAFLLPPPMVPVGDVACVHIYKMNDTDWLGPYSEANVMFGAELPGKAKGAYSPYLVLSSDIGVAHGREIHGQPKKLGQPKLEARGDLVVGTVERNGIDVITGTMPYKQRAIAADAMKPYFDFATNLNLKAIDHIDGSPAIRQLTSRRLAEVVVHEAWEGPCTVELRANAQLPVFRLPVLEPLTAIHWRADFTLVPGLIIHDYLGGAA</sequence>
<evidence type="ECO:0000313" key="2">
    <source>
        <dbReference type="Proteomes" id="UP000248975"/>
    </source>
</evidence>
<organism evidence="1 2">
    <name type="scientific">Cereibacter sphaeroides</name>
    <name type="common">Rhodobacter sphaeroides</name>
    <dbReference type="NCBI Taxonomy" id="1063"/>
    <lineage>
        <taxon>Bacteria</taxon>
        <taxon>Pseudomonadati</taxon>
        <taxon>Pseudomonadota</taxon>
        <taxon>Alphaproteobacteria</taxon>
        <taxon>Rhodobacterales</taxon>
        <taxon>Paracoccaceae</taxon>
        <taxon>Cereibacter</taxon>
    </lineage>
</organism>
<accession>A0A2W5SN41</accession>
<dbReference type="Gene3D" id="2.40.400.10">
    <property type="entry name" value="Acetoacetate decarboxylase-like"/>
    <property type="match status" value="1"/>
</dbReference>
<dbReference type="InterPro" id="IPR010451">
    <property type="entry name" value="Acetoacetate_decarboxylase"/>
</dbReference>
<dbReference type="SUPFAM" id="SSF160104">
    <property type="entry name" value="Acetoacetate decarboxylase-like"/>
    <property type="match status" value="1"/>
</dbReference>
<dbReference type="AlphaFoldDB" id="A0A2W5SN41"/>
<evidence type="ECO:0000313" key="1">
    <source>
        <dbReference type="EMBL" id="PZR00766.1"/>
    </source>
</evidence>
<proteinExistence type="predicted"/>
<dbReference type="InterPro" id="IPR023375">
    <property type="entry name" value="ADC_dom_sf"/>
</dbReference>
<gene>
    <name evidence="1" type="ORF">DI533_09630</name>
</gene>
<name>A0A2W5SN41_CERSP</name>
<reference evidence="1 2" key="1">
    <citation type="submission" date="2017-08" db="EMBL/GenBank/DDBJ databases">
        <title>Infants hospitalized years apart are colonized by the same room-sourced microbial strains.</title>
        <authorList>
            <person name="Brooks B."/>
            <person name="Olm M.R."/>
            <person name="Firek B.A."/>
            <person name="Baker R."/>
            <person name="Thomas B.C."/>
            <person name="Morowitz M.J."/>
            <person name="Banfield J.F."/>
        </authorList>
    </citation>
    <scope>NUCLEOTIDE SEQUENCE [LARGE SCALE GENOMIC DNA]</scope>
    <source>
        <strain evidence="1">S2_003_000_R2_11</strain>
    </source>
</reference>
<dbReference type="Pfam" id="PF06314">
    <property type="entry name" value="ADC"/>
    <property type="match status" value="1"/>
</dbReference>
<comment type="caution">
    <text evidence="1">The sequence shown here is derived from an EMBL/GenBank/DDBJ whole genome shotgun (WGS) entry which is preliminary data.</text>
</comment>